<proteinExistence type="predicted"/>
<protein>
    <submittedName>
        <fullName evidence="2">Uncharacterized protein</fullName>
    </submittedName>
</protein>
<evidence type="ECO:0000313" key="3">
    <source>
        <dbReference type="Proteomes" id="UP001152320"/>
    </source>
</evidence>
<feature type="transmembrane region" description="Helical" evidence="1">
    <location>
        <begin position="42"/>
        <end position="59"/>
    </location>
</feature>
<keyword evidence="1" id="KW-0812">Transmembrane</keyword>
<dbReference type="AlphaFoldDB" id="A0A9Q1CGQ6"/>
<accession>A0A9Q1CGQ6</accession>
<comment type="caution">
    <text evidence="2">The sequence shown here is derived from an EMBL/GenBank/DDBJ whole genome shotgun (WGS) entry which is preliminary data.</text>
</comment>
<keyword evidence="1" id="KW-0472">Membrane</keyword>
<gene>
    <name evidence="2" type="ORF">HOLleu_07019</name>
</gene>
<dbReference type="EMBL" id="JAIZAY010000003">
    <property type="protein sequence ID" value="KAJ8044304.1"/>
    <property type="molecule type" value="Genomic_DNA"/>
</dbReference>
<evidence type="ECO:0000256" key="1">
    <source>
        <dbReference type="SAM" id="Phobius"/>
    </source>
</evidence>
<evidence type="ECO:0000313" key="2">
    <source>
        <dbReference type="EMBL" id="KAJ8044304.1"/>
    </source>
</evidence>
<keyword evidence="3" id="KW-1185">Reference proteome</keyword>
<organism evidence="2 3">
    <name type="scientific">Holothuria leucospilota</name>
    <name type="common">Black long sea cucumber</name>
    <name type="synonym">Mertensiothuria leucospilota</name>
    <dbReference type="NCBI Taxonomy" id="206669"/>
    <lineage>
        <taxon>Eukaryota</taxon>
        <taxon>Metazoa</taxon>
        <taxon>Echinodermata</taxon>
        <taxon>Eleutherozoa</taxon>
        <taxon>Echinozoa</taxon>
        <taxon>Holothuroidea</taxon>
        <taxon>Aspidochirotacea</taxon>
        <taxon>Aspidochirotida</taxon>
        <taxon>Holothuriidae</taxon>
        <taxon>Holothuria</taxon>
    </lineage>
</organism>
<name>A0A9Q1CGQ6_HOLLE</name>
<sequence length="60" mass="6886">MSMACACRHYINLKMKLVRSALASLEMNRVLGACQDLWWTVWATAVMEQYLLVLGQLLIQ</sequence>
<reference evidence="2" key="1">
    <citation type="submission" date="2021-10" db="EMBL/GenBank/DDBJ databases">
        <title>Tropical sea cucumber genome reveals ecological adaptation and Cuvierian tubules defense mechanism.</title>
        <authorList>
            <person name="Chen T."/>
        </authorList>
    </citation>
    <scope>NUCLEOTIDE SEQUENCE</scope>
    <source>
        <strain evidence="2">Nanhai2018</strain>
        <tissue evidence="2">Muscle</tissue>
    </source>
</reference>
<keyword evidence="1" id="KW-1133">Transmembrane helix</keyword>
<dbReference type="Proteomes" id="UP001152320">
    <property type="component" value="Chromosome 3"/>
</dbReference>